<comment type="subcellular location">
    <subcellularLocation>
        <location evidence="1">Cell inner membrane</location>
        <topology evidence="1">Peripheral membrane protein</topology>
    </subcellularLocation>
</comment>
<protein>
    <submittedName>
        <fullName evidence="7">ABC transporter ATP-binding protein</fullName>
    </submittedName>
</protein>
<dbReference type="GO" id="GO:0005524">
    <property type="term" value="F:ATP binding"/>
    <property type="evidence" value="ECO:0007669"/>
    <property type="project" value="UniProtKB-KW"/>
</dbReference>
<dbReference type="PROSITE" id="PS00211">
    <property type="entry name" value="ABC_TRANSPORTER_1"/>
    <property type="match status" value="2"/>
</dbReference>
<name>A0AAE3N2P4_9HYPH</name>
<dbReference type="Pfam" id="PF08352">
    <property type="entry name" value="oligo_HPY"/>
    <property type="match status" value="1"/>
</dbReference>
<evidence type="ECO:0000256" key="3">
    <source>
        <dbReference type="ARBA" id="ARBA00022448"/>
    </source>
</evidence>
<dbReference type="EMBL" id="JANFPI010000004">
    <property type="protein sequence ID" value="MCX8998190.1"/>
    <property type="molecule type" value="Genomic_DNA"/>
</dbReference>
<dbReference type="Gene3D" id="3.40.50.300">
    <property type="entry name" value="P-loop containing nucleotide triphosphate hydrolases"/>
    <property type="match status" value="2"/>
</dbReference>
<dbReference type="GO" id="GO:0055085">
    <property type="term" value="P:transmembrane transport"/>
    <property type="evidence" value="ECO:0007669"/>
    <property type="project" value="UniProtKB-ARBA"/>
</dbReference>
<dbReference type="PROSITE" id="PS50893">
    <property type="entry name" value="ABC_TRANSPORTER_2"/>
    <property type="match status" value="2"/>
</dbReference>
<keyword evidence="3" id="KW-0813">Transport</keyword>
<dbReference type="InterPro" id="IPR027417">
    <property type="entry name" value="P-loop_NTPase"/>
</dbReference>
<dbReference type="InterPro" id="IPR003593">
    <property type="entry name" value="AAA+_ATPase"/>
</dbReference>
<dbReference type="CDD" id="cd03257">
    <property type="entry name" value="ABC_NikE_OppD_transporters"/>
    <property type="match status" value="2"/>
</dbReference>
<evidence type="ECO:0000313" key="7">
    <source>
        <dbReference type="EMBL" id="MCX8998190.1"/>
    </source>
</evidence>
<dbReference type="FunFam" id="3.40.50.300:FF:000016">
    <property type="entry name" value="Oligopeptide ABC transporter ATP-binding component"/>
    <property type="match status" value="1"/>
</dbReference>
<dbReference type="GO" id="GO:0005886">
    <property type="term" value="C:plasma membrane"/>
    <property type="evidence" value="ECO:0007669"/>
    <property type="project" value="UniProtKB-SubCell"/>
</dbReference>
<dbReference type="Proteomes" id="UP001208771">
    <property type="component" value="Unassembled WGS sequence"/>
</dbReference>
<evidence type="ECO:0000256" key="5">
    <source>
        <dbReference type="ARBA" id="ARBA00022840"/>
    </source>
</evidence>
<reference evidence="7" key="1">
    <citation type="submission" date="2022-07" db="EMBL/GenBank/DDBJ databases">
        <title>Ectorhizobium quercum gen.nov., sp. nov.</title>
        <authorList>
            <person name="Ma T."/>
            <person name="Li Y."/>
        </authorList>
    </citation>
    <scope>NUCLEOTIDE SEQUENCE</scope>
    <source>
        <strain evidence="7">BDR2-2</strain>
    </source>
</reference>
<dbReference type="Pfam" id="PF00005">
    <property type="entry name" value="ABC_tran"/>
    <property type="match status" value="2"/>
</dbReference>
<gene>
    <name evidence="7" type="ORF">NOF55_13845</name>
</gene>
<dbReference type="PANTHER" id="PTHR43776">
    <property type="entry name" value="TRANSPORT ATP-BINDING PROTEIN"/>
    <property type="match status" value="1"/>
</dbReference>
<dbReference type="InterPro" id="IPR050319">
    <property type="entry name" value="ABC_transp_ATP-bind"/>
</dbReference>
<feature type="domain" description="ABC transporter" evidence="6">
    <location>
        <begin position="12"/>
        <end position="260"/>
    </location>
</feature>
<comment type="similarity">
    <text evidence="2">Belongs to the ABC transporter superfamily.</text>
</comment>
<dbReference type="NCBIfam" id="NF008453">
    <property type="entry name" value="PRK11308.1"/>
    <property type="match status" value="2"/>
</dbReference>
<evidence type="ECO:0000256" key="2">
    <source>
        <dbReference type="ARBA" id="ARBA00005417"/>
    </source>
</evidence>
<dbReference type="GO" id="GO:0016887">
    <property type="term" value="F:ATP hydrolysis activity"/>
    <property type="evidence" value="ECO:0007669"/>
    <property type="project" value="InterPro"/>
</dbReference>
<evidence type="ECO:0000256" key="1">
    <source>
        <dbReference type="ARBA" id="ARBA00004417"/>
    </source>
</evidence>
<comment type="caution">
    <text evidence="7">The sequence shown here is derived from an EMBL/GenBank/DDBJ whole genome shotgun (WGS) entry which is preliminary data.</text>
</comment>
<dbReference type="RefSeq" id="WP_306411974.1">
    <property type="nucleotide sequence ID" value="NZ_JANFPI010000004.1"/>
</dbReference>
<feature type="domain" description="ABC transporter" evidence="6">
    <location>
        <begin position="286"/>
        <end position="539"/>
    </location>
</feature>
<sequence>MTGETQARIVDLTNLDIAYRSGDQIVEAVRQANLAIAPGEVVAIVGESGSGKSTIANALSGLLPDNATIGGGTITVAGEDVTRAREGVWRALRGRVVGLVPQDPMVSLNPTMRIGRQIGEAIERVRGHRGRSLDADVVALLEQVGIDRPELRARQYPHELSGGMRQRVLIAIALAGEPELIIADEPTSALDATVQRRILDHLERLVKDRGISMLIITHDLGVAADRADRVLVMQAGRIVEQGHPDAILRAPAQPYTRALIAAAPALGKPLFDRRRPVAANDGREIFRFEGVSKTFDLPGESAWFGRSVKRSFQALDDVSFGVEAGRTLAIVGESGSGKTTSLRIALGLESATSGRVIFEGKDISKLGWNAFRPLRQRIQLVQQNPFAALDPRYTVYESIVEPLQSFGRHSAQELEARARHLVDRVHLPRLALNRLPRELSGGQRQRVAIARALALGPELLFLDEPVSALDVSIQAQILDLLGELQRDLGVTYVFVSHDLSVVSAIADRIVVLRRGRVVEAGPAGEVFGSPKADYTRELLDAIPGRRA</sequence>
<keyword evidence="5 7" id="KW-0067">ATP-binding</keyword>
<evidence type="ECO:0000256" key="4">
    <source>
        <dbReference type="ARBA" id="ARBA00022741"/>
    </source>
</evidence>
<dbReference type="NCBIfam" id="NF007739">
    <property type="entry name" value="PRK10419.1"/>
    <property type="match status" value="2"/>
</dbReference>
<keyword evidence="4" id="KW-0547">Nucleotide-binding</keyword>
<organism evidence="7 8">
    <name type="scientific">Ectorhizobium quercum</name>
    <dbReference type="NCBI Taxonomy" id="2965071"/>
    <lineage>
        <taxon>Bacteria</taxon>
        <taxon>Pseudomonadati</taxon>
        <taxon>Pseudomonadota</taxon>
        <taxon>Alphaproteobacteria</taxon>
        <taxon>Hyphomicrobiales</taxon>
        <taxon>Rhizobiaceae</taxon>
        <taxon>Ectorhizobium</taxon>
    </lineage>
</organism>
<evidence type="ECO:0000313" key="8">
    <source>
        <dbReference type="Proteomes" id="UP001208771"/>
    </source>
</evidence>
<dbReference type="InterPro" id="IPR017871">
    <property type="entry name" value="ABC_transporter-like_CS"/>
</dbReference>
<proteinExistence type="inferred from homology"/>
<dbReference type="SUPFAM" id="SSF52540">
    <property type="entry name" value="P-loop containing nucleoside triphosphate hydrolases"/>
    <property type="match status" value="2"/>
</dbReference>
<keyword evidence="8" id="KW-1185">Reference proteome</keyword>
<dbReference type="SMART" id="SM00382">
    <property type="entry name" value="AAA"/>
    <property type="match status" value="2"/>
</dbReference>
<accession>A0AAE3N2P4</accession>
<evidence type="ECO:0000259" key="6">
    <source>
        <dbReference type="PROSITE" id="PS50893"/>
    </source>
</evidence>
<dbReference type="InterPro" id="IPR003439">
    <property type="entry name" value="ABC_transporter-like_ATP-bd"/>
</dbReference>
<dbReference type="AlphaFoldDB" id="A0AAE3N2P4"/>
<dbReference type="InterPro" id="IPR013563">
    <property type="entry name" value="Oligopep_ABC_C"/>
</dbReference>
<dbReference type="GO" id="GO:0015833">
    <property type="term" value="P:peptide transport"/>
    <property type="evidence" value="ECO:0007669"/>
    <property type="project" value="InterPro"/>
</dbReference>